<reference evidence="2 3" key="1">
    <citation type="journal article" date="2018" name="Nat. Ecol. Evol.">
        <title>Pezizomycetes genomes reveal the molecular basis of ectomycorrhizal truffle lifestyle.</title>
        <authorList>
            <person name="Murat C."/>
            <person name="Payen T."/>
            <person name="Noel B."/>
            <person name="Kuo A."/>
            <person name="Morin E."/>
            <person name="Chen J."/>
            <person name="Kohler A."/>
            <person name="Krizsan K."/>
            <person name="Balestrini R."/>
            <person name="Da Silva C."/>
            <person name="Montanini B."/>
            <person name="Hainaut M."/>
            <person name="Levati E."/>
            <person name="Barry K.W."/>
            <person name="Belfiori B."/>
            <person name="Cichocki N."/>
            <person name="Clum A."/>
            <person name="Dockter R.B."/>
            <person name="Fauchery L."/>
            <person name="Guy J."/>
            <person name="Iotti M."/>
            <person name="Le Tacon F."/>
            <person name="Lindquist E.A."/>
            <person name="Lipzen A."/>
            <person name="Malagnac F."/>
            <person name="Mello A."/>
            <person name="Molinier V."/>
            <person name="Miyauchi S."/>
            <person name="Poulain J."/>
            <person name="Riccioni C."/>
            <person name="Rubini A."/>
            <person name="Sitrit Y."/>
            <person name="Splivallo R."/>
            <person name="Traeger S."/>
            <person name="Wang M."/>
            <person name="Zifcakova L."/>
            <person name="Wipf D."/>
            <person name="Zambonelli A."/>
            <person name="Paolocci F."/>
            <person name="Nowrousian M."/>
            <person name="Ottonello S."/>
            <person name="Baldrian P."/>
            <person name="Spatafora J.W."/>
            <person name="Henrissat B."/>
            <person name="Nagy L.G."/>
            <person name="Aury J.M."/>
            <person name="Wincker P."/>
            <person name="Grigoriev I.V."/>
            <person name="Bonfante P."/>
            <person name="Martin F.M."/>
        </authorList>
    </citation>
    <scope>NUCLEOTIDE SEQUENCE [LARGE SCALE GENOMIC DNA]</scope>
    <source>
        <strain evidence="2 3">CCBAS932</strain>
    </source>
</reference>
<dbReference type="OrthoDB" id="5339030at2759"/>
<accession>A0A3N4KEW2</accession>
<sequence>MKLPRLLFVLSLLLLGANALNRTFSLTAINPSYPRIHNQPVVRSYPTDPSVVGVGFSPPYASPLKAFIHNNKLYQYCNTSPTGVCIGYFQKNHGGATMGLRLQFWSHENFPASSPCCSVEGNWSIQVINGMRYLLSSGSDTYQMCEYAGGYSIESGSPGACVYGTKIKALYDF</sequence>
<dbReference type="AlphaFoldDB" id="A0A3N4KEW2"/>
<keyword evidence="3" id="KW-1185">Reference proteome</keyword>
<organism evidence="2 3">
    <name type="scientific">Morchella conica CCBAS932</name>
    <dbReference type="NCBI Taxonomy" id="1392247"/>
    <lineage>
        <taxon>Eukaryota</taxon>
        <taxon>Fungi</taxon>
        <taxon>Dikarya</taxon>
        <taxon>Ascomycota</taxon>
        <taxon>Pezizomycotina</taxon>
        <taxon>Pezizomycetes</taxon>
        <taxon>Pezizales</taxon>
        <taxon>Morchellaceae</taxon>
        <taxon>Morchella</taxon>
    </lineage>
</organism>
<feature type="signal peptide" evidence="1">
    <location>
        <begin position="1"/>
        <end position="19"/>
    </location>
</feature>
<gene>
    <name evidence="2" type="ORF">P167DRAFT_609160</name>
</gene>
<name>A0A3N4KEW2_9PEZI</name>
<evidence type="ECO:0000256" key="1">
    <source>
        <dbReference type="SAM" id="SignalP"/>
    </source>
</evidence>
<keyword evidence="1" id="KW-0732">Signal</keyword>
<feature type="chain" id="PRO_5017923242" evidence="1">
    <location>
        <begin position="20"/>
        <end position="173"/>
    </location>
</feature>
<evidence type="ECO:0000313" key="3">
    <source>
        <dbReference type="Proteomes" id="UP000277580"/>
    </source>
</evidence>
<evidence type="ECO:0000313" key="2">
    <source>
        <dbReference type="EMBL" id="RPB07899.1"/>
    </source>
</evidence>
<dbReference type="EMBL" id="ML119173">
    <property type="protein sequence ID" value="RPB07899.1"/>
    <property type="molecule type" value="Genomic_DNA"/>
</dbReference>
<protein>
    <submittedName>
        <fullName evidence="2">Uncharacterized protein</fullName>
    </submittedName>
</protein>
<dbReference type="InParanoid" id="A0A3N4KEW2"/>
<proteinExistence type="predicted"/>
<dbReference type="Proteomes" id="UP000277580">
    <property type="component" value="Unassembled WGS sequence"/>
</dbReference>